<dbReference type="InterPro" id="IPR050491">
    <property type="entry name" value="AmpC-like"/>
</dbReference>
<name>A0A0A1TC80_9HYPO</name>
<dbReference type="PANTHER" id="PTHR46825">
    <property type="entry name" value="D-ALANYL-D-ALANINE-CARBOXYPEPTIDASE/ENDOPEPTIDASE AMPH"/>
    <property type="match status" value="1"/>
</dbReference>
<dbReference type="OrthoDB" id="5946976at2759"/>
<dbReference type="HOGENOM" id="CLU_020027_14_1_1"/>
<dbReference type="AlphaFoldDB" id="A0A0A1TC80"/>
<evidence type="ECO:0000259" key="2">
    <source>
        <dbReference type="Pfam" id="PF00144"/>
    </source>
</evidence>
<gene>
    <name evidence="4" type="ORF">VHEMI03025</name>
</gene>
<dbReference type="SUPFAM" id="SSF56601">
    <property type="entry name" value="beta-lactamase/transpeptidase-like"/>
    <property type="match status" value="1"/>
</dbReference>
<comment type="similarity">
    <text evidence="1">Belongs to the peptidase S12 family.</text>
</comment>
<feature type="domain" description="Beta-lactamase-related" evidence="2">
    <location>
        <begin position="37"/>
        <end position="359"/>
    </location>
</feature>
<evidence type="ECO:0000256" key="1">
    <source>
        <dbReference type="ARBA" id="ARBA00038215"/>
    </source>
</evidence>
<evidence type="ECO:0008006" key="6">
    <source>
        <dbReference type="Google" id="ProtNLM"/>
    </source>
</evidence>
<evidence type="ECO:0000313" key="4">
    <source>
        <dbReference type="EMBL" id="CEJ82989.1"/>
    </source>
</evidence>
<evidence type="ECO:0000313" key="5">
    <source>
        <dbReference type="Proteomes" id="UP000039046"/>
    </source>
</evidence>
<dbReference type="InterPro" id="IPR012338">
    <property type="entry name" value="Beta-lactam/transpept-like"/>
</dbReference>
<dbReference type="EMBL" id="CDHN01000001">
    <property type="protein sequence ID" value="CEJ82989.1"/>
    <property type="molecule type" value="Genomic_DNA"/>
</dbReference>
<sequence length="514" mass="56794">MKASAYIILSNASTLLAFSAQKPLSPQSHDPFTTDIDDFVTTAMSKWHMPGLAIGIVDGNETYFQGYGYASLPDAPVTRDTLWHGGSTTKAILDATLARIIHNQTYPTVSRGWKTRISDIIGDDFRLVDDWATRHITLEDGASHRSGLPRHDLSWITANDSRSVRDIVRSLRFLPPSAEPRETFQYCNLMYVVLTGVLESITGFDWWSAVTKVLLEPLGMESTYSDLDLAENSGKPVAKGYSWDGSSESYEPSPRRNFKEAFGAGAVVSTVDDYLRWVRYVMDSGPVQDELRAVRTPMASTVLGAIPVGYSLGWMHSIIGGKKVWHHSGATTSHTADVYWVPDLQWGFVSFCNSYNGNLAMESIALRLLDEKLGTPKEDRHEPPAVPDEDDMDFIKEYYPDLTKARLPSPISTDQLVGTYHDDGYGTLKVQWDGDKLVGIPVGMQHDFVFEHVSGEFWLGFIRLWAVGARPAEAAGVQFTTAVDGRANAMKLTLTPPGSKTLGEGPVTFKRIGA</sequence>
<dbReference type="InterPro" id="IPR001466">
    <property type="entry name" value="Beta-lactam-related"/>
</dbReference>
<reference evidence="4 5" key="1">
    <citation type="journal article" date="2015" name="Genome Announc.">
        <title>Draft Genome Sequence and Gene Annotation of the Entomopathogenic Fungus Verticillium hemipterigenum.</title>
        <authorList>
            <person name="Horn F."/>
            <person name="Habel A."/>
            <person name="Scharf D.H."/>
            <person name="Dworschak J."/>
            <person name="Brakhage A.A."/>
            <person name="Guthke R."/>
            <person name="Hertweck C."/>
            <person name="Linde J."/>
        </authorList>
    </citation>
    <scope>NUCLEOTIDE SEQUENCE [LARGE SCALE GENOMIC DNA]</scope>
</reference>
<dbReference type="Pfam" id="PF11954">
    <property type="entry name" value="DUF3471"/>
    <property type="match status" value="1"/>
</dbReference>
<dbReference type="Pfam" id="PF00144">
    <property type="entry name" value="Beta-lactamase"/>
    <property type="match status" value="1"/>
</dbReference>
<dbReference type="PANTHER" id="PTHR46825:SF9">
    <property type="entry name" value="BETA-LACTAMASE-RELATED DOMAIN-CONTAINING PROTEIN"/>
    <property type="match status" value="1"/>
</dbReference>
<dbReference type="STRING" id="1531966.A0A0A1TC80"/>
<evidence type="ECO:0000259" key="3">
    <source>
        <dbReference type="Pfam" id="PF11954"/>
    </source>
</evidence>
<organism evidence="4 5">
    <name type="scientific">[Torrubiella] hemipterigena</name>
    <dbReference type="NCBI Taxonomy" id="1531966"/>
    <lineage>
        <taxon>Eukaryota</taxon>
        <taxon>Fungi</taxon>
        <taxon>Dikarya</taxon>
        <taxon>Ascomycota</taxon>
        <taxon>Pezizomycotina</taxon>
        <taxon>Sordariomycetes</taxon>
        <taxon>Hypocreomycetidae</taxon>
        <taxon>Hypocreales</taxon>
        <taxon>Clavicipitaceae</taxon>
        <taxon>Clavicipitaceae incertae sedis</taxon>
        <taxon>'Torrubiella' clade</taxon>
    </lineage>
</organism>
<accession>A0A0A1TC80</accession>
<dbReference type="Gene3D" id="3.40.710.10">
    <property type="entry name" value="DD-peptidase/beta-lactamase superfamily"/>
    <property type="match status" value="1"/>
</dbReference>
<dbReference type="Proteomes" id="UP000039046">
    <property type="component" value="Unassembled WGS sequence"/>
</dbReference>
<dbReference type="InterPro" id="IPR021860">
    <property type="entry name" value="Peptidase_S12_Pab87-rel_C"/>
</dbReference>
<proteinExistence type="inferred from homology"/>
<keyword evidence="5" id="KW-1185">Reference proteome</keyword>
<feature type="domain" description="Peptidase S12 Pab87-related C-terminal" evidence="3">
    <location>
        <begin position="408"/>
        <end position="493"/>
    </location>
</feature>
<protein>
    <recommendedName>
        <fullName evidence="6">Beta-lactamase-related domain-containing protein</fullName>
    </recommendedName>
</protein>